<dbReference type="AlphaFoldDB" id="A0AAD2DPX2"/>
<dbReference type="EMBL" id="OU503040">
    <property type="protein sequence ID" value="CAI9761904.1"/>
    <property type="molecule type" value="Genomic_DNA"/>
</dbReference>
<evidence type="ECO:0000313" key="2">
    <source>
        <dbReference type="EMBL" id="CAI9761904.1"/>
    </source>
</evidence>
<accession>A0AAD2DPX2</accession>
<evidence type="ECO:0000313" key="3">
    <source>
        <dbReference type="Proteomes" id="UP000834106"/>
    </source>
</evidence>
<reference evidence="2" key="1">
    <citation type="submission" date="2023-05" db="EMBL/GenBank/DDBJ databases">
        <authorList>
            <person name="Huff M."/>
        </authorList>
    </citation>
    <scope>NUCLEOTIDE SEQUENCE</scope>
</reference>
<feature type="compositionally biased region" description="Low complexity" evidence="1">
    <location>
        <begin position="124"/>
        <end position="159"/>
    </location>
</feature>
<organism evidence="2 3">
    <name type="scientific">Fraxinus pennsylvanica</name>
    <dbReference type="NCBI Taxonomy" id="56036"/>
    <lineage>
        <taxon>Eukaryota</taxon>
        <taxon>Viridiplantae</taxon>
        <taxon>Streptophyta</taxon>
        <taxon>Embryophyta</taxon>
        <taxon>Tracheophyta</taxon>
        <taxon>Spermatophyta</taxon>
        <taxon>Magnoliopsida</taxon>
        <taxon>eudicotyledons</taxon>
        <taxon>Gunneridae</taxon>
        <taxon>Pentapetalae</taxon>
        <taxon>asterids</taxon>
        <taxon>lamiids</taxon>
        <taxon>Lamiales</taxon>
        <taxon>Oleaceae</taxon>
        <taxon>Oleeae</taxon>
        <taxon>Fraxinus</taxon>
    </lineage>
</organism>
<dbReference type="Proteomes" id="UP000834106">
    <property type="component" value="Chromosome 5"/>
</dbReference>
<protein>
    <submittedName>
        <fullName evidence="2">Uncharacterized protein</fullName>
    </submittedName>
</protein>
<sequence length="168" mass="17739">MVQQVTDVRFGGDLNGFVPVSPVLNPDPQRPNYMFQTGCTLSTLDTSSYLLDPQVVQSPVINVHPPSKVHLASSYFEPLLRAFANRLCALPTTSSPRPTAPAGCFASPPLLGNLLKPERNSTPDDGASSSMDSNSSLDTKGSESDSSSSYGSCGAGNASRNVVISFRT</sequence>
<gene>
    <name evidence="2" type="ORF">FPE_LOCUS9334</name>
</gene>
<name>A0AAD2DPX2_9LAMI</name>
<evidence type="ECO:0000256" key="1">
    <source>
        <dbReference type="SAM" id="MobiDB-lite"/>
    </source>
</evidence>
<feature type="region of interest" description="Disordered" evidence="1">
    <location>
        <begin position="113"/>
        <end position="168"/>
    </location>
</feature>
<keyword evidence="3" id="KW-1185">Reference proteome</keyword>
<proteinExistence type="predicted"/>